<accession>A0ABQ1FG49</accession>
<reference evidence="2" key="1">
    <citation type="journal article" date="2019" name="Int. J. Syst. Evol. Microbiol.">
        <title>The Global Catalogue of Microorganisms (GCM) 10K type strain sequencing project: providing services to taxonomists for standard genome sequencing and annotation.</title>
        <authorList>
            <consortium name="The Broad Institute Genomics Platform"/>
            <consortium name="The Broad Institute Genome Sequencing Center for Infectious Disease"/>
            <person name="Wu L."/>
            <person name="Ma J."/>
        </authorList>
    </citation>
    <scope>NUCLEOTIDE SEQUENCE [LARGE SCALE GENOMIC DNA]</scope>
    <source>
        <strain evidence="2">CGMCC 1.15297</strain>
    </source>
</reference>
<evidence type="ECO:0000313" key="2">
    <source>
        <dbReference type="Proteomes" id="UP000603317"/>
    </source>
</evidence>
<evidence type="ECO:0008006" key="3">
    <source>
        <dbReference type="Google" id="ProtNLM"/>
    </source>
</evidence>
<sequence length="1238" mass="136583">MELEAMATAGAVLDIESLTATHERLCRRLRKLDRNATCGMVAGLMLDPGLQGGILRLEVLAHLAAAHCEGHEEPSAARMRDFLNDDLARGAVWRLEDPSEDVFVSNITTGAGDFRILEGTWEANAAYTQSCLSALNSAIADGHEWAQHGMRQANALLAIGEAVAERAGLRRYQAGEGKPRDRFRFDTAKALRACAAVTFTEAELHAIEVEPFDLLPFDFSRADPQLLRNETINWTSLERRPVSRTEDGIVVLLPTAIGAAVRRRALELARDNQARDAYEGHLTEHQFLGAVGDAVRALDLSPAASPWSDVDSHCVVQLCRFDAGAYCQVIFIPDRPDDVIAEGFRSVQDVSAPVRRLITEAAAECSARDDYLRGMTLLVFGGQGRGVVADHGRPPDGWQIVGLGYDDLSLLASAGEIDALRIFRILEQEDQLARRGIQLFNPNGFMNLYGMVEEQDFTLLPEQVDHSAPSMIQMGTDHLNKLRIRIRQALDKHSVARPSRGYRAEVQRPSALPLFEAASTESAFVSVDDLRHGHPAVAIEGSRTTWWLTVEASDPITAGSLPFRVWDMAQNWLIPLAPELEIHLGEELPGHVEVVLTFGRIDEQELLAEEGKIEPPNVSLGGGTIRISCAEPYLRSFGQPGNQGDRWMVRAIASGAAGLANQDPVACADAMEREIVKDDAARHLHLFNAATTTQMVIASAVHHPLRKVQPEVRAWAEVGLASVGADDETNVVRGLEATKFLAGLVDDLWASIRTRLKDLDRANVIEMALRNHHAVDKDRNRWRTTAAAVLSLHPPEEGVRVAINLESERAEAGLCSRVLAEMALCTSPTEHGRECSVYDFDQMMAEISLMNAIASRSDEIHHGFASELAVMPNGTLRFENDFAEQVHTPYLRASSQEQFEAAAGDYADIYRRAEPLEREEYEEKRDAAFDAAFLAEYGVDPLGMTDIVSFVGLIALERGGDIVRMCRSELIQLAKDRLEIDRDGIEALLDAWSLRPRSKWDEKKPEGATARDWWPWRHARRLSLLARPIINLDGRDDPELVLSPILLDHALTYALRAHSGGLPVDFYRSDEMRSWIGSVIDERGHAFNQKVRDDLEAMGLVAIAEVDMARLGGTKRNGDVDVLAWRPADGRVFAIECKRLRADRTVGEIAERLSEYSPRPAEDAKRGPTVKHTDRIAVLRDHLEDLAKVTGLETGDISLVSALVTSSLVPMQFNAALGQAFDIITSVADLSPFVASQH</sequence>
<protein>
    <recommendedName>
        <fullName evidence="3">Restriction endonuclease type IV Mrr domain-containing protein</fullName>
    </recommendedName>
</protein>
<proteinExistence type="predicted"/>
<dbReference type="Proteomes" id="UP000603317">
    <property type="component" value="Unassembled WGS sequence"/>
</dbReference>
<comment type="caution">
    <text evidence="1">The sequence shown here is derived from an EMBL/GenBank/DDBJ whole genome shotgun (WGS) entry which is preliminary data.</text>
</comment>
<name>A0ABQ1FG49_9SPHN</name>
<gene>
    <name evidence="1" type="ORF">GCM10010923_21140</name>
</gene>
<dbReference type="EMBL" id="BMID01000001">
    <property type="protein sequence ID" value="GGA10402.1"/>
    <property type="molecule type" value="Genomic_DNA"/>
</dbReference>
<evidence type="ECO:0000313" key="1">
    <source>
        <dbReference type="EMBL" id="GGA10402.1"/>
    </source>
</evidence>
<dbReference type="RefSeq" id="WP_188642649.1">
    <property type="nucleotide sequence ID" value="NZ_BMID01000001.1"/>
</dbReference>
<organism evidence="1 2">
    <name type="scientific">Blastomonas marina</name>
    <dbReference type="NCBI Taxonomy" id="1867408"/>
    <lineage>
        <taxon>Bacteria</taxon>
        <taxon>Pseudomonadati</taxon>
        <taxon>Pseudomonadota</taxon>
        <taxon>Alphaproteobacteria</taxon>
        <taxon>Sphingomonadales</taxon>
        <taxon>Sphingomonadaceae</taxon>
        <taxon>Blastomonas</taxon>
    </lineage>
</organism>
<keyword evidence="2" id="KW-1185">Reference proteome</keyword>